<evidence type="ECO:0000256" key="10">
    <source>
        <dbReference type="ARBA" id="ARBA00022777"/>
    </source>
</evidence>
<evidence type="ECO:0000256" key="12">
    <source>
        <dbReference type="ARBA" id="ARBA00023141"/>
    </source>
</evidence>
<evidence type="ECO:0000256" key="11">
    <source>
        <dbReference type="ARBA" id="ARBA00022840"/>
    </source>
</evidence>
<feature type="domain" description="GHMP kinase N-terminal" evidence="14">
    <location>
        <begin position="43"/>
        <end position="132"/>
    </location>
</feature>
<reference evidence="15" key="1">
    <citation type="submission" date="2018-05" db="EMBL/GenBank/DDBJ databases">
        <authorList>
            <person name="Lanie J.A."/>
            <person name="Ng W.-L."/>
            <person name="Kazmierczak K.M."/>
            <person name="Andrzejewski T.M."/>
            <person name="Davidsen T.M."/>
            <person name="Wayne K.J."/>
            <person name="Tettelin H."/>
            <person name="Glass J.I."/>
            <person name="Rusch D."/>
            <person name="Podicherti R."/>
            <person name="Tsui H.-C.T."/>
            <person name="Winkler M.E."/>
        </authorList>
    </citation>
    <scope>NUCLEOTIDE SEQUENCE</scope>
</reference>
<dbReference type="SUPFAM" id="SSF54211">
    <property type="entry name" value="Ribosomal protein S5 domain 2-like"/>
    <property type="match status" value="1"/>
</dbReference>
<keyword evidence="8" id="KW-0808">Transferase</keyword>
<gene>
    <name evidence="15" type="ORF">METZ01_LOCUS134770</name>
</gene>
<dbReference type="GO" id="GO:0005737">
    <property type="term" value="C:cytoplasm"/>
    <property type="evidence" value="ECO:0007669"/>
    <property type="project" value="UniProtKB-SubCell"/>
</dbReference>
<organism evidence="15">
    <name type="scientific">marine metagenome</name>
    <dbReference type="NCBI Taxonomy" id="408172"/>
    <lineage>
        <taxon>unclassified sequences</taxon>
        <taxon>metagenomes</taxon>
        <taxon>ecological metagenomes</taxon>
    </lineage>
</organism>
<dbReference type="InterPro" id="IPR020568">
    <property type="entry name" value="Ribosomal_Su5_D2-typ_SF"/>
</dbReference>
<dbReference type="Pfam" id="PF00288">
    <property type="entry name" value="GHMP_kinases_N"/>
    <property type="match status" value="1"/>
</dbReference>
<evidence type="ECO:0000256" key="1">
    <source>
        <dbReference type="ARBA" id="ARBA00004496"/>
    </source>
</evidence>
<dbReference type="GO" id="GO:0008652">
    <property type="term" value="P:amino acid biosynthetic process"/>
    <property type="evidence" value="ECO:0007669"/>
    <property type="project" value="UniProtKB-KW"/>
</dbReference>
<accession>A0A381YXX4</accession>
<dbReference type="GO" id="GO:0009073">
    <property type="term" value="P:aromatic amino acid family biosynthetic process"/>
    <property type="evidence" value="ECO:0007669"/>
    <property type="project" value="UniProtKB-KW"/>
</dbReference>
<comment type="subcellular location">
    <subcellularLocation>
        <location evidence="1">Cytoplasm</location>
    </subcellularLocation>
</comment>
<evidence type="ECO:0000259" key="14">
    <source>
        <dbReference type="Pfam" id="PF00288"/>
    </source>
</evidence>
<comment type="similarity">
    <text evidence="3">Belongs to the GHMP kinase family. Archaeal shikimate kinase subfamily.</text>
</comment>
<evidence type="ECO:0000256" key="7">
    <source>
        <dbReference type="ARBA" id="ARBA00022605"/>
    </source>
</evidence>
<dbReference type="GO" id="GO:0004765">
    <property type="term" value="F:shikimate kinase activity"/>
    <property type="evidence" value="ECO:0007669"/>
    <property type="project" value="UniProtKB-EC"/>
</dbReference>
<protein>
    <recommendedName>
        <fullName evidence="5">Shikimate kinase</fullName>
        <ecNumber evidence="4">2.7.1.71</ecNumber>
    </recommendedName>
</protein>
<dbReference type="AlphaFoldDB" id="A0A381YXX4"/>
<evidence type="ECO:0000256" key="9">
    <source>
        <dbReference type="ARBA" id="ARBA00022741"/>
    </source>
</evidence>
<keyword evidence="11" id="KW-0067">ATP-binding</keyword>
<dbReference type="PANTHER" id="PTHR20861:SF3">
    <property type="entry name" value="SHIKIMATE KINASE"/>
    <property type="match status" value="1"/>
</dbReference>
<keyword evidence="12" id="KW-0057">Aromatic amino acid biosynthesis</keyword>
<evidence type="ECO:0000256" key="8">
    <source>
        <dbReference type="ARBA" id="ARBA00022679"/>
    </source>
</evidence>
<keyword evidence="7" id="KW-0028">Amino-acid biosynthesis</keyword>
<dbReference type="PIRSF" id="PIRSF005758">
    <property type="entry name" value="Shikimt_kin_arch"/>
    <property type="match status" value="1"/>
</dbReference>
<name>A0A381YXX4_9ZZZZ</name>
<dbReference type="GO" id="GO:0005524">
    <property type="term" value="F:ATP binding"/>
    <property type="evidence" value="ECO:0007669"/>
    <property type="project" value="UniProtKB-KW"/>
</dbReference>
<dbReference type="Gene3D" id="3.30.230.10">
    <property type="match status" value="1"/>
</dbReference>
<evidence type="ECO:0000256" key="4">
    <source>
        <dbReference type="ARBA" id="ARBA00012154"/>
    </source>
</evidence>
<dbReference type="HAMAP" id="MF_00370">
    <property type="entry name" value="Shik_kinase_arch"/>
    <property type="match status" value="1"/>
</dbReference>
<evidence type="ECO:0000256" key="6">
    <source>
        <dbReference type="ARBA" id="ARBA00022490"/>
    </source>
</evidence>
<evidence type="ECO:0000256" key="3">
    <source>
        <dbReference type="ARBA" id="ARBA00010202"/>
    </source>
</evidence>
<comment type="pathway">
    <text evidence="2">Metabolic intermediate biosynthesis; chorismate biosynthesis; chorismate from D-erythrose 4-phosphate and phosphoenolpyruvate: step 5/7.</text>
</comment>
<comment type="catalytic activity">
    <reaction evidence="13">
        <text>shikimate + ATP = 3-phosphoshikimate + ADP + H(+)</text>
        <dbReference type="Rhea" id="RHEA:13121"/>
        <dbReference type="ChEBI" id="CHEBI:15378"/>
        <dbReference type="ChEBI" id="CHEBI:30616"/>
        <dbReference type="ChEBI" id="CHEBI:36208"/>
        <dbReference type="ChEBI" id="CHEBI:145989"/>
        <dbReference type="ChEBI" id="CHEBI:456216"/>
        <dbReference type="EC" id="2.7.1.71"/>
    </reaction>
</comment>
<evidence type="ECO:0000256" key="13">
    <source>
        <dbReference type="ARBA" id="ARBA00048567"/>
    </source>
</evidence>
<dbReference type="EC" id="2.7.1.71" evidence="4"/>
<dbReference type="UniPathway" id="UPA00053">
    <property type="reaction ID" value="UER00088"/>
</dbReference>
<dbReference type="PANTHER" id="PTHR20861">
    <property type="entry name" value="HOMOSERINE/4-DIPHOSPHOCYTIDYL-2-C-METHYL-D-ERYTHRITOL KINASE"/>
    <property type="match status" value="1"/>
</dbReference>
<evidence type="ECO:0000256" key="5">
    <source>
        <dbReference type="ARBA" id="ARBA00013853"/>
    </source>
</evidence>
<dbReference type="InterPro" id="IPR014721">
    <property type="entry name" value="Ribsml_uS5_D2-typ_fold_subgr"/>
</dbReference>
<dbReference type="GO" id="GO:0009423">
    <property type="term" value="P:chorismate biosynthetic process"/>
    <property type="evidence" value="ECO:0007669"/>
    <property type="project" value="UniProtKB-UniPathway"/>
</dbReference>
<dbReference type="InterPro" id="IPR006204">
    <property type="entry name" value="GHMP_kinase_N_dom"/>
</dbReference>
<dbReference type="EMBL" id="UINC01019353">
    <property type="protein sequence ID" value="SVA81916.1"/>
    <property type="molecule type" value="Genomic_DNA"/>
</dbReference>
<proteinExistence type="inferred from homology"/>
<keyword evidence="10" id="KW-0418">Kinase</keyword>
<sequence>VNAIATGKGAALGISKKVNVEIEASEGSGIIIESKNKQLSSRLINRVIEKIVPKNELSKTKFRVYLNSEIPTGYGLKSSSAISSAVAMGCAKLFKPKMNDFEILSSGVDASIETKVSLTGAYDDACACYYGGFVVTDNYKRKIICSEHCQTDISAIIFIPKSRKRGNVKKLGTLSSVFEEAWNIAKGSDYWNAMKINGLATSIILNSDPKIIFKLIGEGALGASVSGNGPSIAAIGKKNILPKLAKVFSSLEGSTMIASINNKKAEVHEL</sequence>
<keyword evidence="6" id="KW-0963">Cytoplasm</keyword>
<dbReference type="InterPro" id="IPR010189">
    <property type="entry name" value="SK_arc"/>
</dbReference>
<evidence type="ECO:0000256" key="2">
    <source>
        <dbReference type="ARBA" id="ARBA00004842"/>
    </source>
</evidence>
<keyword evidence="9" id="KW-0547">Nucleotide-binding</keyword>
<feature type="non-terminal residue" evidence="15">
    <location>
        <position position="1"/>
    </location>
</feature>
<evidence type="ECO:0000313" key="15">
    <source>
        <dbReference type="EMBL" id="SVA81916.1"/>
    </source>
</evidence>
<dbReference type="NCBIfam" id="TIGR01920">
    <property type="entry name" value="Shik_kin_archae"/>
    <property type="match status" value="1"/>
</dbReference>